<dbReference type="GO" id="GO:0005737">
    <property type="term" value="C:cytoplasm"/>
    <property type="evidence" value="ECO:0007669"/>
    <property type="project" value="TreeGrafter"/>
</dbReference>
<name>A0A8A0WGI3_PUYRA</name>
<dbReference type="SUPFAM" id="SSF47616">
    <property type="entry name" value="GST C-terminal domain-like"/>
    <property type="match status" value="1"/>
</dbReference>
<dbReference type="InterPro" id="IPR004045">
    <property type="entry name" value="Glutathione_S-Trfase_N"/>
</dbReference>
<dbReference type="PROSITE" id="PS50405">
    <property type="entry name" value="GST_CTER"/>
    <property type="match status" value="1"/>
</dbReference>
<feature type="compositionally biased region" description="Basic residues" evidence="1">
    <location>
        <begin position="28"/>
        <end position="44"/>
    </location>
</feature>
<sequence length="443" mass="49393">MWTVASSLRTPPSVLPSSSSSSGADHRRERRRPSPPLLLRRRRCSSSVTMSSSGDPLTALGRFLWGRSLPPQPLVSAVRSAWSATWLLMMRQLAPSDPSGSYSRPPGPFPAVPPSYLLPNPNPNPNPTATLHLYAALPCPWAHRALLVRALRNLEPLLPVSVAAPGSDGSWEFRNQRDGDETYGGDLVPGPDRASGRRTLREVYGMRRGGYEGRSTVPMLWDAEKKEVVCNESYAIIEFLNSVPGGSGPDLCPPELKGVIEKWNRVIYPSVNNGVYRCGFAQSQEAYDTAVNELFSTLDKLESHLSSSRYLCGETLTLADVCLFTTLIRFDLVYNVLFKCTKMKLCEYSNLHAYLRDIYQIPKVAETCNLEAIMDGYYQTLFPLNPGSIRPIIPSVCKHEFLSKPHNRETFSSSNKQLQPQMHEDCLERSIMEANHMGSYTTH</sequence>
<dbReference type="InterPro" id="IPR016639">
    <property type="entry name" value="GST_Omega/GSH"/>
</dbReference>
<dbReference type="AlphaFoldDB" id="A0A8A0WGI3"/>
<dbReference type="PANTHER" id="PTHR32419:SF31">
    <property type="entry name" value="OS02G0814800 PROTEIN"/>
    <property type="match status" value="1"/>
</dbReference>
<evidence type="ECO:0000313" key="3">
    <source>
        <dbReference type="EMBL" id="QSQ68565.1"/>
    </source>
</evidence>
<evidence type="ECO:0000256" key="1">
    <source>
        <dbReference type="SAM" id="MobiDB-lite"/>
    </source>
</evidence>
<organism evidence="3">
    <name type="scientific">Puya raimondii</name>
    <name type="common">Queen of the Andes</name>
    <dbReference type="NCBI Taxonomy" id="112807"/>
    <lineage>
        <taxon>Eukaryota</taxon>
        <taxon>Viridiplantae</taxon>
        <taxon>Streptophyta</taxon>
        <taxon>Embryophyta</taxon>
        <taxon>Tracheophyta</taxon>
        <taxon>Spermatophyta</taxon>
        <taxon>Magnoliopsida</taxon>
        <taxon>Liliopsida</taxon>
        <taxon>Poales</taxon>
        <taxon>Bromeliaceae</taxon>
        <taxon>Puyoideae</taxon>
        <taxon>Puya</taxon>
    </lineage>
</organism>
<dbReference type="InterPro" id="IPR010987">
    <property type="entry name" value="Glutathione-S-Trfase_C-like"/>
</dbReference>
<dbReference type="InterPro" id="IPR047047">
    <property type="entry name" value="GST_Omega-like_C"/>
</dbReference>
<dbReference type="Gene3D" id="3.40.30.10">
    <property type="entry name" value="Glutaredoxin"/>
    <property type="match status" value="1"/>
</dbReference>
<feature type="domain" description="GST C-terminal" evidence="2">
    <location>
        <begin position="230"/>
        <end position="382"/>
    </location>
</feature>
<dbReference type="InterPro" id="IPR036282">
    <property type="entry name" value="Glutathione-S-Trfase_C_sf"/>
</dbReference>
<dbReference type="Gene3D" id="1.20.1050.10">
    <property type="match status" value="1"/>
</dbReference>
<feature type="region of interest" description="Disordered" evidence="1">
    <location>
        <begin position="1"/>
        <end position="54"/>
    </location>
</feature>
<protein>
    <recommendedName>
        <fullName evidence="2">GST C-terminal domain-containing protein</fullName>
    </recommendedName>
</protein>
<dbReference type="FunFam" id="1.20.1050.10:FF:000045">
    <property type="entry name" value="Glutathione S-transferase family protein"/>
    <property type="match status" value="1"/>
</dbReference>
<dbReference type="SUPFAM" id="SSF52833">
    <property type="entry name" value="Thioredoxin-like"/>
    <property type="match status" value="1"/>
</dbReference>
<dbReference type="CDD" id="cd03190">
    <property type="entry name" value="GST_C_Omega_like"/>
    <property type="match status" value="1"/>
</dbReference>
<dbReference type="SFLD" id="SFLDS00019">
    <property type="entry name" value="Glutathione_Transferase_(cytos"/>
    <property type="match status" value="1"/>
</dbReference>
<dbReference type="InterPro" id="IPR040079">
    <property type="entry name" value="Glutathione_S-Trfase"/>
</dbReference>
<dbReference type="PANTHER" id="PTHR32419">
    <property type="entry name" value="GLUTATHIONYL-HYDROQUINONE REDUCTASE"/>
    <property type="match status" value="1"/>
</dbReference>
<accession>A0A8A0WGI3</accession>
<dbReference type="SFLD" id="SFLDG01148">
    <property type="entry name" value="Xi_(cytGST)"/>
    <property type="match status" value="1"/>
</dbReference>
<dbReference type="Pfam" id="PF13409">
    <property type="entry name" value="GST_N_2"/>
    <property type="match status" value="1"/>
</dbReference>
<feature type="compositionally biased region" description="Low complexity" evidence="1">
    <location>
        <begin position="1"/>
        <end position="22"/>
    </location>
</feature>
<reference evidence="3" key="1">
    <citation type="submission" date="2020-10" db="EMBL/GenBank/DDBJ databases">
        <authorList>
            <person name="Yuan Z."/>
            <person name="Wang Y."/>
            <person name="Liu Q."/>
            <person name="Liu L."/>
            <person name="Li X."/>
        </authorList>
    </citation>
    <scope>NUCLEOTIDE SEQUENCE</scope>
</reference>
<dbReference type="EMBL" id="MW125489">
    <property type="protein sequence ID" value="QSQ68565.1"/>
    <property type="molecule type" value="Genomic_DNA"/>
</dbReference>
<evidence type="ECO:0000259" key="2">
    <source>
        <dbReference type="PROSITE" id="PS50405"/>
    </source>
</evidence>
<dbReference type="GO" id="GO:0004364">
    <property type="term" value="F:glutathione transferase activity"/>
    <property type="evidence" value="ECO:0007669"/>
    <property type="project" value="InterPro"/>
</dbReference>
<dbReference type="InterPro" id="IPR036249">
    <property type="entry name" value="Thioredoxin-like_sf"/>
</dbReference>
<proteinExistence type="predicted"/>
<dbReference type="Pfam" id="PF13410">
    <property type="entry name" value="GST_C_2"/>
    <property type="match status" value="1"/>
</dbReference>
<feature type="region of interest" description="Disordered" evidence="1">
    <location>
        <begin position="169"/>
        <end position="194"/>
    </location>
</feature>
<dbReference type="SFLD" id="SFLDG01206">
    <property type="entry name" value="Xi.1"/>
    <property type="match status" value="1"/>
</dbReference>